<dbReference type="EMBL" id="LSRX01000082">
    <property type="protein sequence ID" value="OLQ10249.1"/>
    <property type="molecule type" value="Genomic_DNA"/>
</dbReference>
<comment type="caution">
    <text evidence="2">The sequence shown here is derived from an EMBL/GenBank/DDBJ whole genome shotgun (WGS) entry which is preliminary data.</text>
</comment>
<keyword evidence="3" id="KW-1185">Reference proteome</keyword>
<evidence type="ECO:0000313" key="3">
    <source>
        <dbReference type="Proteomes" id="UP000186817"/>
    </source>
</evidence>
<gene>
    <name evidence="2" type="ORF">AK812_SmicGene6072</name>
</gene>
<organism evidence="2 3">
    <name type="scientific">Symbiodinium microadriaticum</name>
    <name type="common">Dinoflagellate</name>
    <name type="synonym">Zooxanthella microadriatica</name>
    <dbReference type="NCBI Taxonomy" id="2951"/>
    <lineage>
        <taxon>Eukaryota</taxon>
        <taxon>Sar</taxon>
        <taxon>Alveolata</taxon>
        <taxon>Dinophyceae</taxon>
        <taxon>Suessiales</taxon>
        <taxon>Symbiodiniaceae</taxon>
        <taxon>Symbiodinium</taxon>
    </lineage>
</organism>
<proteinExistence type="predicted"/>
<feature type="region of interest" description="Disordered" evidence="1">
    <location>
        <begin position="347"/>
        <end position="424"/>
    </location>
</feature>
<protein>
    <submittedName>
        <fullName evidence="2">Uncharacterized protein</fullName>
    </submittedName>
</protein>
<dbReference type="OrthoDB" id="441493at2759"/>
<dbReference type="GO" id="GO:0004190">
    <property type="term" value="F:aspartic-type endopeptidase activity"/>
    <property type="evidence" value="ECO:0007669"/>
    <property type="project" value="InterPro"/>
</dbReference>
<dbReference type="Proteomes" id="UP000186817">
    <property type="component" value="Unassembled WGS sequence"/>
</dbReference>
<reference evidence="2 3" key="1">
    <citation type="submission" date="2016-02" db="EMBL/GenBank/DDBJ databases">
        <title>Genome analysis of coral dinoflagellate symbionts highlights evolutionary adaptations to a symbiotic lifestyle.</title>
        <authorList>
            <person name="Aranda M."/>
            <person name="Li Y."/>
            <person name="Liew Y.J."/>
            <person name="Baumgarten S."/>
            <person name="Simakov O."/>
            <person name="Wilson M."/>
            <person name="Piel J."/>
            <person name="Ashoor H."/>
            <person name="Bougouffa S."/>
            <person name="Bajic V.B."/>
            <person name="Ryu T."/>
            <person name="Ravasi T."/>
            <person name="Bayer T."/>
            <person name="Micklem G."/>
            <person name="Kim H."/>
            <person name="Bhak J."/>
            <person name="Lajeunesse T.C."/>
            <person name="Voolstra C.R."/>
        </authorList>
    </citation>
    <scope>NUCLEOTIDE SEQUENCE [LARGE SCALE GENOMIC DNA]</scope>
    <source>
        <strain evidence="2 3">CCMP2467</strain>
    </source>
</reference>
<sequence length="826" mass="91022">MATDSYVERVLGMESATSGMAYRNAEQRSFSFSVGWGKGRLRQSRHPKLQRLQKGIHAAPSMGADVREEPFAHSAQAELWDKGWLGASRGDAALRQTAHVGEQGFREWGHAAAPRANQYRRRSSRQSAEDLERVPLAAKEFEFALEGSALSESSMQLNFRIYKGLEVARKEDLVFQTGNKSLDSPGAPGRAKVEECSADDGESAPSHIAAVNGRAVSEKPRSGDGSPAGRSDWTKDLAMLSGPSLRELPNSSMADSKVAWWVQSVPVYKRRYCGAQLLGRNQAETIGNFLVRETLVHEEFVEAIIRLYEEKEGVAQDQRDFGLPPGEDEEWGDNEWNGSWGWWNYDEDYDYDGDGDAPPREGPEAPDGPDPGEPEAGDDGASPHTGAGPGSSPSHKSVPEDFPSRSPSRRATPASPQPEVVKPAVTEMSVTDSFIMGVLRGWRLLQASGLSAEEKRDILSATKNSLDYEVVSAALQNLWDDQLLGHRAPQHSMHANMMESQSDPSSFHHYDGYYQEQDDWWWQDQGWHDHYFLGDHSWEDSEYWSGSWEPDALPAVTDATDDDDPKLKEAQKAEAIAESLAVEAQRTWTEAQRAIQALRKDRGFGGPTKCFNCGGNHMVRDCPQRRSTGFFKGKSFGGKGGYSMEADAYYHEPWDLNYNHKGKGKSKGKKGHAAEMQLQAMWKGKNKGKSNKGKDSVYRPVNAYATDMFVGGLELTDVFEAASSELKRKPDMSPQVGMLDSGATASAAPDAVVQGLISTVLSHDRNAKIELDQGLMVDFASGCVDPEVEQILVASLKAKAATAKSKAKPLDRSRVMNMDVRIRAPR</sequence>
<name>A0A1Q9ES55_SYMMI</name>
<dbReference type="PROSITE" id="PS00141">
    <property type="entry name" value="ASP_PROTEASE"/>
    <property type="match status" value="1"/>
</dbReference>
<dbReference type="InterPro" id="IPR001969">
    <property type="entry name" value="Aspartic_peptidase_AS"/>
</dbReference>
<dbReference type="GO" id="GO:0006508">
    <property type="term" value="P:proteolysis"/>
    <property type="evidence" value="ECO:0007669"/>
    <property type="project" value="InterPro"/>
</dbReference>
<dbReference type="AlphaFoldDB" id="A0A1Q9ES55"/>
<evidence type="ECO:0000256" key="1">
    <source>
        <dbReference type="SAM" id="MobiDB-lite"/>
    </source>
</evidence>
<evidence type="ECO:0000313" key="2">
    <source>
        <dbReference type="EMBL" id="OLQ10249.1"/>
    </source>
</evidence>
<feature type="compositionally biased region" description="Low complexity" evidence="1">
    <location>
        <begin position="404"/>
        <end position="414"/>
    </location>
</feature>
<accession>A0A1Q9ES55</accession>
<feature type="region of interest" description="Disordered" evidence="1">
    <location>
        <begin position="179"/>
        <end position="235"/>
    </location>
</feature>